<comment type="subcellular location">
    <subcellularLocation>
        <location evidence="2">Cell membrane</location>
        <topology evidence="2">Multi-pass membrane protein</topology>
    </subcellularLocation>
</comment>
<comment type="subunit">
    <text evidence="15">At low DSF concentrations, interacts with RpfF.</text>
</comment>
<dbReference type="CDD" id="cd00156">
    <property type="entry name" value="REC"/>
    <property type="match status" value="1"/>
</dbReference>
<dbReference type="Gene3D" id="3.30.450.20">
    <property type="entry name" value="PAS domain"/>
    <property type="match status" value="3"/>
</dbReference>
<reference evidence="24 25" key="1">
    <citation type="submission" date="2020-08" db="EMBL/GenBank/DDBJ databases">
        <title>Genome sequencing of Purple Non-Sulfur Bacteria from various extreme environments.</title>
        <authorList>
            <person name="Mayer M."/>
        </authorList>
    </citation>
    <scope>NUCLEOTIDE SEQUENCE [LARGE SCALE GENOMIC DNA]</scope>
    <source>
        <strain evidence="24 25">2761</strain>
    </source>
</reference>
<evidence type="ECO:0000259" key="22">
    <source>
        <dbReference type="PROSITE" id="PS50110"/>
    </source>
</evidence>
<dbReference type="CDD" id="cd00088">
    <property type="entry name" value="HPT"/>
    <property type="match status" value="1"/>
</dbReference>
<dbReference type="Gene3D" id="1.10.287.130">
    <property type="match status" value="1"/>
</dbReference>
<dbReference type="GO" id="GO:0000155">
    <property type="term" value="F:phosphorelay sensor kinase activity"/>
    <property type="evidence" value="ECO:0007669"/>
    <property type="project" value="InterPro"/>
</dbReference>
<evidence type="ECO:0000256" key="17">
    <source>
        <dbReference type="ARBA" id="ARBA00070152"/>
    </source>
</evidence>
<evidence type="ECO:0000256" key="20">
    <source>
        <dbReference type="SAM" id="Phobius"/>
    </source>
</evidence>
<evidence type="ECO:0000256" key="18">
    <source>
        <dbReference type="PROSITE-ProRule" id="PRU00110"/>
    </source>
</evidence>
<comment type="caution">
    <text evidence="24">The sequence shown here is derived from an EMBL/GenBank/DDBJ whole genome shotgun (WGS) entry which is preliminary data.</text>
</comment>
<keyword evidence="13 20" id="KW-0472">Membrane</keyword>
<dbReference type="CDD" id="cd12914">
    <property type="entry name" value="PDC1_DGC_like"/>
    <property type="match status" value="1"/>
</dbReference>
<feature type="transmembrane region" description="Helical" evidence="20">
    <location>
        <begin position="12"/>
        <end position="29"/>
    </location>
</feature>
<feature type="modified residue" description="4-aspartylphosphate" evidence="19">
    <location>
        <position position="886"/>
    </location>
</feature>
<evidence type="ECO:0000256" key="16">
    <source>
        <dbReference type="ARBA" id="ARBA00068150"/>
    </source>
</evidence>
<evidence type="ECO:0000256" key="1">
    <source>
        <dbReference type="ARBA" id="ARBA00000085"/>
    </source>
</evidence>
<accession>A0A840G9N5</accession>
<evidence type="ECO:0000256" key="7">
    <source>
        <dbReference type="ARBA" id="ARBA00022692"/>
    </source>
</evidence>
<comment type="catalytic activity">
    <reaction evidence="1">
        <text>ATP + protein L-histidine = ADP + protein N-phospho-L-histidine.</text>
        <dbReference type="EC" id="2.7.13.3"/>
    </reaction>
</comment>
<keyword evidence="9 24" id="KW-0418">Kinase</keyword>
<evidence type="ECO:0000259" key="21">
    <source>
        <dbReference type="PROSITE" id="PS50109"/>
    </source>
</evidence>
<keyword evidence="24" id="KW-0238">DNA-binding</keyword>
<dbReference type="GO" id="GO:0005886">
    <property type="term" value="C:plasma membrane"/>
    <property type="evidence" value="ECO:0007669"/>
    <property type="project" value="UniProtKB-SubCell"/>
</dbReference>
<dbReference type="PROSITE" id="PS50110">
    <property type="entry name" value="RESPONSE_REGULATORY"/>
    <property type="match status" value="2"/>
</dbReference>
<dbReference type="InterPro" id="IPR036641">
    <property type="entry name" value="HPT_dom_sf"/>
</dbReference>
<dbReference type="SUPFAM" id="SSF52172">
    <property type="entry name" value="CheY-like"/>
    <property type="match status" value="2"/>
</dbReference>
<dbReference type="InterPro" id="IPR008207">
    <property type="entry name" value="Sig_transdc_His_kin_Hpt_dom"/>
</dbReference>
<feature type="domain" description="HPt" evidence="23">
    <location>
        <begin position="994"/>
        <end position="1089"/>
    </location>
</feature>
<dbReference type="OrthoDB" id="567977at2"/>
<evidence type="ECO:0000256" key="4">
    <source>
        <dbReference type="ARBA" id="ARBA00022475"/>
    </source>
</evidence>
<feature type="modified residue" description="Phosphohistidine" evidence="18">
    <location>
        <position position="1033"/>
    </location>
</feature>
<dbReference type="SUPFAM" id="SSF47226">
    <property type="entry name" value="Histidine-containing phosphotransfer domain, HPT domain"/>
    <property type="match status" value="1"/>
</dbReference>
<evidence type="ECO:0000256" key="11">
    <source>
        <dbReference type="ARBA" id="ARBA00022989"/>
    </source>
</evidence>
<evidence type="ECO:0000313" key="24">
    <source>
        <dbReference type="EMBL" id="MBB4249043.1"/>
    </source>
</evidence>
<dbReference type="CDD" id="cd17546">
    <property type="entry name" value="REC_hyHK_CKI1_RcsC-like"/>
    <property type="match status" value="1"/>
</dbReference>
<evidence type="ECO:0000313" key="25">
    <source>
        <dbReference type="Proteomes" id="UP000587070"/>
    </source>
</evidence>
<dbReference type="InterPro" id="IPR003594">
    <property type="entry name" value="HATPase_dom"/>
</dbReference>
<dbReference type="Proteomes" id="UP000587070">
    <property type="component" value="Unassembled WGS sequence"/>
</dbReference>
<dbReference type="InterPro" id="IPR004358">
    <property type="entry name" value="Sig_transdc_His_kin-like_C"/>
</dbReference>
<dbReference type="SUPFAM" id="SSF55785">
    <property type="entry name" value="PYP-like sensor domain (PAS domain)"/>
    <property type="match status" value="1"/>
</dbReference>
<dbReference type="Gene3D" id="3.40.50.2300">
    <property type="match status" value="2"/>
</dbReference>
<evidence type="ECO:0000256" key="2">
    <source>
        <dbReference type="ARBA" id="ARBA00004651"/>
    </source>
</evidence>
<dbReference type="EC" id="2.7.13.3" evidence="3"/>
<comment type="function">
    <text evidence="14">Member of the two-component regulatory system BvgS/BvgA. Phosphorylates BvgA via a four-step phosphorelay in response to environmental signals.</text>
</comment>
<evidence type="ECO:0000256" key="15">
    <source>
        <dbReference type="ARBA" id="ARBA00064003"/>
    </source>
</evidence>
<dbReference type="Pfam" id="PF01627">
    <property type="entry name" value="Hpt"/>
    <property type="match status" value="1"/>
</dbReference>
<dbReference type="Pfam" id="PF12860">
    <property type="entry name" value="PAS_7"/>
    <property type="match status" value="1"/>
</dbReference>
<dbReference type="InterPro" id="IPR001789">
    <property type="entry name" value="Sig_transdc_resp-reg_receiver"/>
</dbReference>
<evidence type="ECO:0000256" key="8">
    <source>
        <dbReference type="ARBA" id="ARBA00022741"/>
    </source>
</evidence>
<dbReference type="SMART" id="SM00388">
    <property type="entry name" value="HisKA"/>
    <property type="match status" value="1"/>
</dbReference>
<dbReference type="Gene3D" id="1.20.120.160">
    <property type="entry name" value="HPT domain"/>
    <property type="match status" value="1"/>
</dbReference>
<feature type="domain" description="Response regulatory" evidence="22">
    <location>
        <begin position="837"/>
        <end position="953"/>
    </location>
</feature>
<dbReference type="PROSITE" id="PS50894">
    <property type="entry name" value="HPT"/>
    <property type="match status" value="1"/>
</dbReference>
<keyword evidence="10" id="KW-0067">ATP-binding</keyword>
<dbReference type="Pfam" id="PF02518">
    <property type="entry name" value="HATPase_c"/>
    <property type="match status" value="1"/>
</dbReference>
<feature type="modified residue" description="4-aspartylphosphate" evidence="19">
    <location>
        <position position="746"/>
    </location>
</feature>
<protein>
    <recommendedName>
        <fullName evidence="16">Sensory/regulatory protein RpfC</fullName>
        <ecNumber evidence="3">2.7.13.3</ecNumber>
    </recommendedName>
    <alternativeName>
        <fullName evidence="17">Virulence sensor protein BvgS</fullName>
    </alternativeName>
</protein>
<evidence type="ECO:0000256" key="6">
    <source>
        <dbReference type="ARBA" id="ARBA00022679"/>
    </source>
</evidence>
<evidence type="ECO:0000256" key="13">
    <source>
        <dbReference type="ARBA" id="ARBA00023136"/>
    </source>
</evidence>
<dbReference type="GO" id="GO:0003677">
    <property type="term" value="F:DNA binding"/>
    <property type="evidence" value="ECO:0007669"/>
    <property type="project" value="UniProtKB-KW"/>
</dbReference>
<organism evidence="24 25">
    <name type="scientific">Rhodocyclus tenuis</name>
    <name type="common">Rhodospirillum tenue</name>
    <dbReference type="NCBI Taxonomy" id="1066"/>
    <lineage>
        <taxon>Bacteria</taxon>
        <taxon>Pseudomonadati</taxon>
        <taxon>Pseudomonadota</taxon>
        <taxon>Betaproteobacteria</taxon>
        <taxon>Rhodocyclales</taxon>
        <taxon>Rhodocyclaceae</taxon>
        <taxon>Rhodocyclus</taxon>
    </lineage>
</organism>
<evidence type="ECO:0000256" key="10">
    <source>
        <dbReference type="ARBA" id="ARBA00022840"/>
    </source>
</evidence>
<evidence type="ECO:0000259" key="23">
    <source>
        <dbReference type="PROSITE" id="PS50894"/>
    </source>
</evidence>
<keyword evidence="12" id="KW-0902">Two-component regulatory system</keyword>
<dbReference type="SUPFAM" id="SSF47384">
    <property type="entry name" value="Homodimeric domain of signal transducing histidine kinase"/>
    <property type="match status" value="1"/>
</dbReference>
<dbReference type="InterPro" id="IPR003661">
    <property type="entry name" value="HisK_dim/P_dom"/>
</dbReference>
<evidence type="ECO:0000256" key="19">
    <source>
        <dbReference type="PROSITE-ProRule" id="PRU00169"/>
    </source>
</evidence>
<keyword evidence="6" id="KW-0808">Transferase</keyword>
<dbReference type="SUPFAM" id="SSF55874">
    <property type="entry name" value="ATPase domain of HSP90 chaperone/DNA topoisomerase II/histidine kinase"/>
    <property type="match status" value="1"/>
</dbReference>
<evidence type="ECO:0000256" key="5">
    <source>
        <dbReference type="ARBA" id="ARBA00022553"/>
    </source>
</evidence>
<dbReference type="PANTHER" id="PTHR45339">
    <property type="entry name" value="HYBRID SIGNAL TRANSDUCTION HISTIDINE KINASE J"/>
    <property type="match status" value="1"/>
</dbReference>
<dbReference type="Pfam" id="PF00072">
    <property type="entry name" value="Response_reg"/>
    <property type="match status" value="2"/>
</dbReference>
<dbReference type="PROSITE" id="PS50109">
    <property type="entry name" value="HIS_KIN"/>
    <property type="match status" value="1"/>
</dbReference>
<dbReference type="FunFam" id="3.30.565.10:FF:000010">
    <property type="entry name" value="Sensor histidine kinase RcsC"/>
    <property type="match status" value="1"/>
</dbReference>
<evidence type="ECO:0000256" key="9">
    <source>
        <dbReference type="ARBA" id="ARBA00022777"/>
    </source>
</evidence>
<dbReference type="SMART" id="SM00387">
    <property type="entry name" value="HATPase_c"/>
    <property type="match status" value="1"/>
</dbReference>
<keyword evidence="25" id="KW-1185">Reference proteome</keyword>
<feature type="domain" description="Histidine kinase" evidence="21">
    <location>
        <begin position="454"/>
        <end position="676"/>
    </location>
</feature>
<keyword evidence="5 19" id="KW-0597">Phosphoprotein</keyword>
<dbReference type="PANTHER" id="PTHR45339:SF1">
    <property type="entry name" value="HYBRID SIGNAL TRANSDUCTION HISTIDINE KINASE J"/>
    <property type="match status" value="1"/>
</dbReference>
<dbReference type="AlphaFoldDB" id="A0A840G9N5"/>
<sequence length="1089" mass="118349">MKNPTLKIRTLTALTIAVSLLVIWVGALYEIDRSRTSYLQEAESLTRLQAQAFAENSLAKIKRLDEVLVDLRAYWTGNAEAFSLLVKRRQQYMADVTFQVAVIDEEGYLAYSNLAPASKRTFLGEREHFRIHLGSGKDHLFISKPVKGKVSGKWSLQFTRPIIVNGHFKGVLVLSVSPDSFQGFSDKAFVEANGSSTMVRDSGEVMARQPLSAGAIGTTLAEAPYLAPAAPISGNFTRVSQIDGVERVYGYFRLPEYELNFSIGRSLAGVLAPFAQHQRAVLGTAATVSALFITLVVLLFRALAARIEIEKRYSESQAMFRSAIDTIGEAFVIYDQHDRLAYCNKEYRERYQKSADLLVPGRSFEEIIRIGAERGQYDAAVGRIDEWVAERLEHHRSGASDLIQELGDGRWLRIRERVTPEGHRVGFRFDITELVLAKKAAEAGSLAKSQFLAKMSHEIRTPMNAIIGLSHLTLQTDLDPTQRDYLEKIHLAAGALLGVINDILDFSKIEAGKLTVEHIPFGLEAVISNLDALFSLKVREKGLHFILVLDPDVPMELVGDPLRLNQVLANLISNSIKFTSSGTIALSITVLQASDRQVRLRMAVTDTGIGLDAEDIDGLFKPFGQLDSTVTRKYGGTGLGLSICQQLVNMMGGSIVVDSRGRGYGTRFQVDIGFDRAPLDQENPTFRRSGQNGAVLVVVESLFTRTLLAHLLSDLGFTAQLLKSGEQGLAAAQVAAAGDFRLLLLDWSLPAIDGVDVLALLRRQPQFLAVPAILVGSVDPPTMDALEEKGARIFLTKPVSRAALLSAIQEVLGAPGGLRPAERLPLPAADESLRGKRVLLVEDNEVNQLVGKGLLAKIGVEVRIADNGEQALALLDEERFDAVLMDIQMPVMDGIAATRAIRAQPRFATLPIIAMTANVFDEERENCMDAGMNDLVSKPVAPKLLYAALHRYLRDVVPAAESVSPAESVPEAVPANAPAGALDVGAGLYFVDGNRDVYLKMLQRFAEKFSNAAEDIRCALAADAGDDARRLAHSLSGSAGSIGAAALQGLAREIESELKVEAPGSVDGLLGSLEAEMAAVLQAIKRELA</sequence>
<dbReference type="CDD" id="cd16922">
    <property type="entry name" value="HATPase_EvgS-ArcB-TorS-like"/>
    <property type="match status" value="1"/>
</dbReference>
<dbReference type="Pfam" id="PF00512">
    <property type="entry name" value="HisKA"/>
    <property type="match status" value="1"/>
</dbReference>
<name>A0A840G9N5_RHOTE</name>
<dbReference type="SMART" id="SM00073">
    <property type="entry name" value="HPT"/>
    <property type="match status" value="1"/>
</dbReference>
<feature type="domain" description="Response regulatory" evidence="22">
    <location>
        <begin position="694"/>
        <end position="812"/>
    </location>
</feature>
<evidence type="ECO:0000256" key="3">
    <source>
        <dbReference type="ARBA" id="ARBA00012438"/>
    </source>
</evidence>
<dbReference type="PRINTS" id="PR00344">
    <property type="entry name" value="BCTRLSENSOR"/>
</dbReference>
<dbReference type="FunFam" id="1.10.287.130:FF:000002">
    <property type="entry name" value="Two-component osmosensing histidine kinase"/>
    <property type="match status" value="1"/>
</dbReference>
<dbReference type="Gene3D" id="3.30.565.10">
    <property type="entry name" value="Histidine kinase-like ATPase, C-terminal domain"/>
    <property type="match status" value="1"/>
</dbReference>
<dbReference type="InterPro" id="IPR036097">
    <property type="entry name" value="HisK_dim/P_sf"/>
</dbReference>
<dbReference type="GO" id="GO:0005524">
    <property type="term" value="F:ATP binding"/>
    <property type="evidence" value="ECO:0007669"/>
    <property type="project" value="UniProtKB-KW"/>
</dbReference>
<keyword evidence="4" id="KW-1003">Cell membrane</keyword>
<dbReference type="InterPro" id="IPR011006">
    <property type="entry name" value="CheY-like_superfamily"/>
</dbReference>
<gene>
    <name evidence="24" type="ORF">GGD90_003446</name>
</gene>
<keyword evidence="8" id="KW-0547">Nucleotide-binding</keyword>
<keyword evidence="7 20" id="KW-0812">Transmembrane</keyword>
<dbReference type="InterPro" id="IPR005467">
    <property type="entry name" value="His_kinase_dom"/>
</dbReference>
<dbReference type="CDD" id="cd12915">
    <property type="entry name" value="PDC2_DGC_like"/>
    <property type="match status" value="1"/>
</dbReference>
<dbReference type="CDD" id="cd00082">
    <property type="entry name" value="HisKA"/>
    <property type="match status" value="1"/>
</dbReference>
<dbReference type="RefSeq" id="WP_153116268.1">
    <property type="nucleotide sequence ID" value="NZ_JACIGE010000017.1"/>
</dbReference>
<evidence type="ECO:0000256" key="14">
    <source>
        <dbReference type="ARBA" id="ARBA00058004"/>
    </source>
</evidence>
<dbReference type="EMBL" id="JACIGE010000017">
    <property type="protein sequence ID" value="MBB4249043.1"/>
    <property type="molecule type" value="Genomic_DNA"/>
</dbReference>
<feature type="transmembrane region" description="Helical" evidence="20">
    <location>
        <begin position="280"/>
        <end position="304"/>
    </location>
</feature>
<keyword evidence="11 20" id="KW-1133">Transmembrane helix</keyword>
<dbReference type="InterPro" id="IPR036890">
    <property type="entry name" value="HATPase_C_sf"/>
</dbReference>
<dbReference type="InterPro" id="IPR035965">
    <property type="entry name" value="PAS-like_dom_sf"/>
</dbReference>
<evidence type="ECO:0000256" key="12">
    <source>
        <dbReference type="ARBA" id="ARBA00023012"/>
    </source>
</evidence>
<dbReference type="SMART" id="SM00448">
    <property type="entry name" value="REC"/>
    <property type="match status" value="2"/>
</dbReference>
<proteinExistence type="predicted"/>